<keyword evidence="1" id="KW-0238">DNA-binding</keyword>
<dbReference type="KEGG" id="rpla:A4Z71_00190"/>
<dbReference type="AlphaFoldDB" id="A0A1D9DXF8"/>
<dbReference type="GO" id="GO:0003677">
    <property type="term" value="F:DNA binding"/>
    <property type="evidence" value="ECO:0007669"/>
    <property type="project" value="UniProtKB-KW"/>
</dbReference>
<feature type="modified residue" description="4-aspartylphosphate" evidence="2">
    <location>
        <position position="58"/>
    </location>
</feature>
<dbReference type="Pfam" id="PF00196">
    <property type="entry name" value="GerE"/>
    <property type="match status" value="1"/>
</dbReference>
<feature type="domain" description="Response regulatory" evidence="4">
    <location>
        <begin position="9"/>
        <end position="122"/>
    </location>
</feature>
<evidence type="ECO:0000256" key="1">
    <source>
        <dbReference type="ARBA" id="ARBA00023125"/>
    </source>
</evidence>
<evidence type="ECO:0000259" key="3">
    <source>
        <dbReference type="PROSITE" id="PS50043"/>
    </source>
</evidence>
<gene>
    <name evidence="5" type="ORF">A4Z71_00190</name>
</gene>
<dbReference type="PROSITE" id="PS50110">
    <property type="entry name" value="RESPONSE_REGULATORY"/>
    <property type="match status" value="1"/>
</dbReference>
<dbReference type="RefSeq" id="WP_070953997.1">
    <property type="nucleotide sequence ID" value="NZ_CP015208.1"/>
</dbReference>
<evidence type="ECO:0000259" key="4">
    <source>
        <dbReference type="PROSITE" id="PS50110"/>
    </source>
</evidence>
<dbReference type="InterPro" id="IPR016032">
    <property type="entry name" value="Sig_transdc_resp-reg_C-effctor"/>
</dbReference>
<evidence type="ECO:0000256" key="2">
    <source>
        <dbReference type="PROSITE-ProRule" id="PRU00169"/>
    </source>
</evidence>
<dbReference type="Gene3D" id="1.10.10.10">
    <property type="entry name" value="Winged helix-like DNA-binding domain superfamily/Winged helix DNA-binding domain"/>
    <property type="match status" value="1"/>
</dbReference>
<keyword evidence="2" id="KW-0597">Phosphoprotein</keyword>
<dbReference type="InterPro" id="IPR001789">
    <property type="entry name" value="Sig_transdc_resp-reg_receiver"/>
</dbReference>
<dbReference type="OrthoDB" id="5108892at2"/>
<dbReference type="InterPro" id="IPR011006">
    <property type="entry name" value="CheY-like_superfamily"/>
</dbReference>
<feature type="domain" description="HTH luxR-type" evidence="3">
    <location>
        <begin position="137"/>
        <end position="204"/>
    </location>
</feature>
<evidence type="ECO:0008006" key="7">
    <source>
        <dbReference type="Google" id="ProtNLM"/>
    </source>
</evidence>
<dbReference type="Pfam" id="PF00072">
    <property type="entry name" value="Response_reg"/>
    <property type="match status" value="1"/>
</dbReference>
<dbReference type="Proteomes" id="UP000243784">
    <property type="component" value="Chromosome"/>
</dbReference>
<evidence type="ECO:0000313" key="6">
    <source>
        <dbReference type="Proteomes" id="UP000243784"/>
    </source>
</evidence>
<dbReference type="SMART" id="SM00421">
    <property type="entry name" value="HTH_LUXR"/>
    <property type="match status" value="1"/>
</dbReference>
<organism evidence="5 6">
    <name type="scientific">Candidatus Rhodoluna planktonica</name>
    <dbReference type="NCBI Taxonomy" id="535712"/>
    <lineage>
        <taxon>Bacteria</taxon>
        <taxon>Bacillati</taxon>
        <taxon>Actinomycetota</taxon>
        <taxon>Actinomycetes</taxon>
        <taxon>Micrococcales</taxon>
        <taxon>Microbacteriaceae</taxon>
        <taxon>Luna cluster</taxon>
        <taxon>Luna-1 subcluster</taxon>
        <taxon>Rhodoluna</taxon>
    </lineage>
</organism>
<dbReference type="InterPro" id="IPR036388">
    <property type="entry name" value="WH-like_DNA-bd_sf"/>
</dbReference>
<dbReference type="CDD" id="cd00156">
    <property type="entry name" value="REC"/>
    <property type="match status" value="1"/>
</dbReference>
<dbReference type="STRING" id="535712.A4Z71_00190"/>
<dbReference type="EMBL" id="CP015208">
    <property type="protein sequence ID" value="AOY55480.1"/>
    <property type="molecule type" value="Genomic_DNA"/>
</dbReference>
<evidence type="ECO:0000313" key="5">
    <source>
        <dbReference type="EMBL" id="AOY55480.1"/>
    </source>
</evidence>
<name>A0A1D9DXF8_9MICO</name>
<dbReference type="PROSITE" id="PS50043">
    <property type="entry name" value="HTH_LUXR_2"/>
    <property type="match status" value="1"/>
</dbReference>
<dbReference type="SUPFAM" id="SSF52172">
    <property type="entry name" value="CheY-like"/>
    <property type="match status" value="1"/>
</dbReference>
<accession>A0A1D9DXF8</accession>
<dbReference type="SMART" id="SM00448">
    <property type="entry name" value="REC"/>
    <property type="match status" value="1"/>
</dbReference>
<reference evidence="5 6" key="1">
    <citation type="journal article" date="2016" name="Biochim. Biophys. Acta">
        <title>Photochemical characterization of actinorhodopsin and its functional existence in the natural host.</title>
        <authorList>
            <person name="Nakamura S."/>
            <person name="Kikukawa T."/>
            <person name="Tamogami J."/>
            <person name="Kamiya M."/>
            <person name="Aizawa T."/>
            <person name="Hahn M.W."/>
            <person name="Ihara K."/>
            <person name="Kamo N."/>
            <person name="Demura M."/>
        </authorList>
    </citation>
    <scope>NUCLEOTIDE SEQUENCE [LARGE SCALE GENOMIC DNA]</scope>
    <source>
        <strain evidence="5 6">MWH-Dar1</strain>
    </source>
</reference>
<protein>
    <recommendedName>
        <fullName evidence="7">Response regulatory domain-containing protein</fullName>
    </recommendedName>
</protein>
<dbReference type="SUPFAM" id="SSF46894">
    <property type="entry name" value="C-terminal effector domain of the bipartite response regulators"/>
    <property type="match status" value="1"/>
</dbReference>
<proteinExistence type="predicted"/>
<dbReference type="PANTHER" id="PTHR43214">
    <property type="entry name" value="TWO-COMPONENT RESPONSE REGULATOR"/>
    <property type="match status" value="1"/>
</dbReference>
<dbReference type="GO" id="GO:0000160">
    <property type="term" value="P:phosphorelay signal transduction system"/>
    <property type="evidence" value="ECO:0007669"/>
    <property type="project" value="InterPro"/>
</dbReference>
<dbReference type="InterPro" id="IPR000792">
    <property type="entry name" value="Tscrpt_reg_LuxR_C"/>
</dbReference>
<sequence length="217" mass="23699">MTNPLPLRKVLIVEDEGFTRSLTAEVLSRAGFDVAEASNAVLAKRAVLDFDPDAMVVDIELGDGPSGLDLISALSKTHSHIAFVLLSNFVPTSADLDELNRVSYLSKRETDNVGRLLEVLEDALRNRSDETVEKVSKNNPLSRLTKNQLEILRLVASGATNNEIAQVRRSSTRAVEKSIERLYATLNIHRDGKSSPRLAAARIYAEIAGTPHGGQKL</sequence>
<dbReference type="InterPro" id="IPR039420">
    <property type="entry name" value="WalR-like"/>
</dbReference>
<keyword evidence="6" id="KW-1185">Reference proteome</keyword>
<dbReference type="Gene3D" id="3.40.50.2300">
    <property type="match status" value="1"/>
</dbReference>
<dbReference type="GO" id="GO:0006355">
    <property type="term" value="P:regulation of DNA-templated transcription"/>
    <property type="evidence" value="ECO:0007669"/>
    <property type="project" value="InterPro"/>
</dbReference>